<evidence type="ECO:0000313" key="6">
    <source>
        <dbReference type="Proteomes" id="UP001597158"/>
    </source>
</evidence>
<proteinExistence type="inferred from homology"/>
<comment type="caution">
    <text evidence="5">The sequence shown here is derived from an EMBL/GenBank/DDBJ whole genome shotgun (WGS) entry which is preliminary data.</text>
</comment>
<keyword evidence="2" id="KW-0813">Transport</keyword>
<dbReference type="InterPro" id="IPR018389">
    <property type="entry name" value="DctP_fam"/>
</dbReference>
<evidence type="ECO:0000256" key="1">
    <source>
        <dbReference type="ARBA" id="ARBA00009023"/>
    </source>
</evidence>
<name>A0ABW3WA69_9RHOO</name>
<dbReference type="Gene3D" id="3.40.190.170">
    <property type="entry name" value="Bacterial extracellular solute-binding protein, family 7"/>
    <property type="match status" value="1"/>
</dbReference>
<organism evidence="5 6">
    <name type="scientific">Thauera mechernichensis</name>
    <dbReference type="NCBI Taxonomy" id="82788"/>
    <lineage>
        <taxon>Bacteria</taxon>
        <taxon>Pseudomonadati</taxon>
        <taxon>Pseudomonadota</taxon>
        <taxon>Betaproteobacteria</taxon>
        <taxon>Rhodocyclales</taxon>
        <taxon>Zoogloeaceae</taxon>
        <taxon>Thauera</taxon>
    </lineage>
</organism>
<evidence type="ECO:0000313" key="5">
    <source>
        <dbReference type="EMBL" id="MFD1262725.1"/>
    </source>
</evidence>
<dbReference type="Proteomes" id="UP001597158">
    <property type="component" value="Unassembled WGS sequence"/>
</dbReference>
<protein>
    <submittedName>
        <fullName evidence="5">DctP family TRAP transporter solute-binding subunit</fullName>
    </submittedName>
</protein>
<evidence type="ECO:0000256" key="2">
    <source>
        <dbReference type="ARBA" id="ARBA00022448"/>
    </source>
</evidence>
<evidence type="ECO:0000256" key="4">
    <source>
        <dbReference type="SAM" id="SignalP"/>
    </source>
</evidence>
<dbReference type="EMBL" id="JBHTMC010000007">
    <property type="protein sequence ID" value="MFD1262725.1"/>
    <property type="molecule type" value="Genomic_DNA"/>
</dbReference>
<dbReference type="Pfam" id="PF03480">
    <property type="entry name" value="DctP"/>
    <property type="match status" value="1"/>
</dbReference>
<dbReference type="NCBIfam" id="NF037995">
    <property type="entry name" value="TRAP_S1"/>
    <property type="match status" value="1"/>
</dbReference>
<accession>A0ABW3WA69</accession>
<dbReference type="InterPro" id="IPR004682">
    <property type="entry name" value="TRAP_DctP"/>
</dbReference>
<dbReference type="NCBIfam" id="TIGR00787">
    <property type="entry name" value="dctP"/>
    <property type="match status" value="1"/>
</dbReference>
<dbReference type="CDD" id="cd13677">
    <property type="entry name" value="PBP2_TRAP_SBP_like_6"/>
    <property type="match status" value="1"/>
</dbReference>
<dbReference type="PANTHER" id="PTHR33376:SF7">
    <property type="entry name" value="C4-DICARBOXYLATE-BINDING PROTEIN DCTB"/>
    <property type="match status" value="1"/>
</dbReference>
<comment type="similarity">
    <text evidence="1">Belongs to the bacterial solute-binding protein 7 family.</text>
</comment>
<dbReference type="InterPro" id="IPR038404">
    <property type="entry name" value="TRAP_DctP_sf"/>
</dbReference>
<keyword evidence="3 4" id="KW-0732">Signal</keyword>
<evidence type="ECO:0000256" key="3">
    <source>
        <dbReference type="ARBA" id="ARBA00022729"/>
    </source>
</evidence>
<dbReference type="PIRSF" id="PIRSF006470">
    <property type="entry name" value="DctB"/>
    <property type="match status" value="1"/>
</dbReference>
<keyword evidence="6" id="KW-1185">Reference proteome</keyword>
<gene>
    <name evidence="5" type="ORF">ACFQ4M_03960</name>
</gene>
<dbReference type="PANTHER" id="PTHR33376">
    <property type="match status" value="1"/>
</dbReference>
<feature type="signal peptide" evidence="4">
    <location>
        <begin position="1"/>
        <end position="25"/>
    </location>
</feature>
<reference evidence="6" key="1">
    <citation type="journal article" date="2019" name="Int. J. Syst. Evol. Microbiol.">
        <title>The Global Catalogue of Microorganisms (GCM) 10K type strain sequencing project: providing services to taxonomists for standard genome sequencing and annotation.</title>
        <authorList>
            <consortium name="The Broad Institute Genomics Platform"/>
            <consortium name="The Broad Institute Genome Sequencing Center for Infectious Disease"/>
            <person name="Wu L."/>
            <person name="Ma J."/>
        </authorList>
    </citation>
    <scope>NUCLEOTIDE SEQUENCE [LARGE SCALE GENOMIC DNA]</scope>
    <source>
        <strain evidence="6">CCUG 48884</strain>
    </source>
</reference>
<dbReference type="RefSeq" id="WP_277834659.1">
    <property type="nucleotide sequence ID" value="NZ_JARQZE010000015.1"/>
</dbReference>
<feature type="chain" id="PRO_5045536532" evidence="4">
    <location>
        <begin position="26"/>
        <end position="345"/>
    </location>
</feature>
<sequence length="345" mass="36514">MMISLKKLAVTALAATAMLASPAFAQKTIRLAHLNPDSPFDSHSGAMAAVFKSLVETGTNGSIKVQLFPNGQLGKDDEVIQQVRDGLVQSVISSAGGISAHYKMVGVFDMPFAFPNIGVVHKVMDLGSPFGQKFAADLSAKTGLKVLGLLDSGGFFAISNSKRPIQTAADLGGLRIRTMTLPTHEATVKSLGGQPTPLPWAEVYTALQTGVADGQMNPVPIIAFAKFDEVQKFLSITNHVITPYVWTMNQAFYDGLTAEERAVVDSAAAVAVDAGRGISRIIEASADKGLPKLGQRMQVNAIPEAELQKFAAVAQPAVRAVIEQQLGAEGIDMLDAMLANIEQVK</sequence>